<feature type="domain" description="Glycosyl transferase family 1" evidence="3">
    <location>
        <begin position="328"/>
        <end position="467"/>
    </location>
</feature>
<evidence type="ECO:0000259" key="3">
    <source>
        <dbReference type="Pfam" id="PF00534"/>
    </source>
</evidence>
<dbReference type="PANTHER" id="PTHR12526:SF629">
    <property type="entry name" value="TEICHURONIC ACID BIOSYNTHESIS GLYCOSYLTRANSFERASE TUAH-RELATED"/>
    <property type="match status" value="1"/>
</dbReference>
<dbReference type="PANTHER" id="PTHR12526">
    <property type="entry name" value="GLYCOSYLTRANSFERASE"/>
    <property type="match status" value="1"/>
</dbReference>
<protein>
    <submittedName>
        <fullName evidence="4">Glycosyltransferase</fullName>
    </submittedName>
</protein>
<gene>
    <name evidence="4" type="ORF">EB834_01140</name>
</gene>
<organism evidence="4 5">
    <name type="scientific">Brevibacterium aurantiacum</name>
    <dbReference type="NCBI Taxonomy" id="273384"/>
    <lineage>
        <taxon>Bacteria</taxon>
        <taxon>Bacillati</taxon>
        <taxon>Actinomycetota</taxon>
        <taxon>Actinomycetes</taxon>
        <taxon>Micrococcales</taxon>
        <taxon>Brevibacteriaceae</taxon>
        <taxon>Brevibacterium</taxon>
    </lineage>
</organism>
<dbReference type="Pfam" id="PF00534">
    <property type="entry name" value="Glycos_transf_1"/>
    <property type="match status" value="1"/>
</dbReference>
<comment type="caution">
    <text evidence="4">The sequence shown here is derived from an EMBL/GenBank/DDBJ whole genome shotgun (WGS) entry which is preliminary data.</text>
</comment>
<keyword evidence="1" id="KW-0328">Glycosyltransferase</keyword>
<reference evidence="4 5" key="1">
    <citation type="submission" date="2018-10" db="EMBL/GenBank/DDBJ databases">
        <title>Brevibacterium genomes from Austrain hard cheese rinds.</title>
        <authorList>
            <person name="Anast J.M."/>
            <person name="Dzieciol M."/>
            <person name="Schultz D.L."/>
            <person name="Mann E."/>
            <person name="Wagner M."/>
            <person name="Schmitz-Esser S."/>
        </authorList>
    </citation>
    <scope>NUCLEOTIDE SEQUENCE [LARGE SCALE GENOMIC DNA]</scope>
    <source>
        <strain evidence="4 5">L261</strain>
    </source>
</reference>
<dbReference type="AlphaFoldDB" id="A0A4Z0KR47"/>
<accession>A0A4Z0KR47</accession>
<dbReference type="Proteomes" id="UP000297736">
    <property type="component" value="Unassembled WGS sequence"/>
</dbReference>
<proteinExistence type="predicted"/>
<keyword evidence="2 4" id="KW-0808">Transferase</keyword>
<name>A0A4Z0KR47_BREAU</name>
<evidence type="ECO:0000256" key="1">
    <source>
        <dbReference type="ARBA" id="ARBA00022676"/>
    </source>
</evidence>
<dbReference type="InterPro" id="IPR001296">
    <property type="entry name" value="Glyco_trans_1"/>
</dbReference>
<sequence>MECPLVNRRPIVSVSVMSSIPEKSPARSHPHRFPHRGFLPEGRYFTLTWGIGYDYGGMTTVALERSSAFARLDNRSVEILTLSPEMKGQNRGRELRAEGRIDRRVTVRNLWDDLTSWPDRKLRRMVGTIEPDHTSAEDVMERTAQDWSETQKDSEDKLLQVDRYHDRGHLLVIDRHDMKKRGHRGGRRITLFDRDQKVIAQWDSAREFYHAWLDVVIGTKPSYLICDSAFVGNFIHEYRRDNVILSQVVHSHHLAGANGAESSEFAEGKFGFLTRIDGFDLVVTLTDRQRKDLERLRLSAGKLRTVSNLTEDLNGDPDKPRVRGQGAMIARLVPQKRVGDAITAIATAVGEGAEVMLDVYGEGEDRTELADLIDGNNLANSVKLHGHTPSAKTNFRSHSFSLLTSQSEGQGLVVLESLSAGCIPICYDVDFGPADIIEHGVNGYLVPNGDIDALANTISEFMSLPESVVAEMRGNAVARAADFFEVPIVRRWGEVLAETSFAPITRVEGARAEAETVDVDTDAVTVSVRVSDLGEADPEQIFLSWKSRTGTFFERVETRRDESGVTAVIPQTRFEYITEGYVDFSLDLVFERGFERVRITSSDDTIVNRQGKMSLYSTKYGNLSGRIDQCHEDAAGAREGFTSTS</sequence>
<evidence type="ECO:0000313" key="4">
    <source>
        <dbReference type="EMBL" id="TGD40670.1"/>
    </source>
</evidence>
<dbReference type="SUPFAM" id="SSF53756">
    <property type="entry name" value="UDP-Glycosyltransferase/glycogen phosphorylase"/>
    <property type="match status" value="1"/>
</dbReference>
<evidence type="ECO:0000256" key="2">
    <source>
        <dbReference type="ARBA" id="ARBA00022679"/>
    </source>
</evidence>
<dbReference type="EMBL" id="RHFF01000001">
    <property type="protein sequence ID" value="TGD40670.1"/>
    <property type="molecule type" value="Genomic_DNA"/>
</dbReference>
<dbReference type="GO" id="GO:0016757">
    <property type="term" value="F:glycosyltransferase activity"/>
    <property type="evidence" value="ECO:0007669"/>
    <property type="project" value="UniProtKB-KW"/>
</dbReference>
<dbReference type="Gene3D" id="3.40.50.2000">
    <property type="entry name" value="Glycogen Phosphorylase B"/>
    <property type="match status" value="3"/>
</dbReference>
<evidence type="ECO:0000313" key="5">
    <source>
        <dbReference type="Proteomes" id="UP000297736"/>
    </source>
</evidence>